<accession>A0A8C4WWW1</accession>
<feature type="region of interest" description="Disordered" evidence="7">
    <location>
        <begin position="152"/>
        <end position="186"/>
    </location>
</feature>
<dbReference type="GO" id="GO:0042063">
    <property type="term" value="P:gliogenesis"/>
    <property type="evidence" value="ECO:0007669"/>
    <property type="project" value="TreeGrafter"/>
</dbReference>
<dbReference type="GO" id="GO:0001228">
    <property type="term" value="F:DNA-binding transcription activator activity, RNA polymerase II-specific"/>
    <property type="evidence" value="ECO:0007669"/>
    <property type="project" value="InterPro"/>
</dbReference>
<evidence type="ECO:0000256" key="4">
    <source>
        <dbReference type="ARBA" id="ARBA00023125"/>
    </source>
</evidence>
<keyword evidence="3" id="KW-0805">Transcription regulation</keyword>
<dbReference type="SUPFAM" id="SSF90073">
    <property type="entry name" value="GCM domain"/>
    <property type="match status" value="1"/>
</dbReference>
<feature type="compositionally biased region" description="Basic and acidic residues" evidence="7">
    <location>
        <begin position="152"/>
        <end position="169"/>
    </location>
</feature>
<protein>
    <submittedName>
        <fullName evidence="9">Glial cells missing transcription factor 2</fullName>
    </submittedName>
</protein>
<dbReference type="InterPro" id="IPR039791">
    <property type="entry name" value="GCM"/>
</dbReference>
<dbReference type="Pfam" id="PF03615">
    <property type="entry name" value="GCM"/>
    <property type="match status" value="1"/>
</dbReference>
<evidence type="ECO:0000256" key="1">
    <source>
        <dbReference type="ARBA" id="ARBA00004123"/>
    </source>
</evidence>
<dbReference type="Gene3D" id="3.30.70.3530">
    <property type="entry name" value="GCM motif"/>
    <property type="match status" value="1"/>
</dbReference>
<evidence type="ECO:0000256" key="6">
    <source>
        <dbReference type="ARBA" id="ARBA00023242"/>
    </source>
</evidence>
<dbReference type="InterPro" id="IPR036115">
    <property type="entry name" value="GCM_dom_sf"/>
</dbReference>
<dbReference type="InterPro" id="IPR043021">
    <property type="entry name" value="GCM_small"/>
</dbReference>
<keyword evidence="6" id="KW-0539">Nucleus</keyword>
<comment type="subcellular location">
    <subcellularLocation>
        <location evidence="1">Nucleus</location>
    </subcellularLocation>
</comment>
<dbReference type="GeneTree" id="ENSGT00390000006777"/>
<dbReference type="PROSITE" id="PS50807">
    <property type="entry name" value="GCM"/>
    <property type="match status" value="1"/>
</dbReference>
<dbReference type="AlphaFoldDB" id="A0A8C4WWW1"/>
<dbReference type="InterPro" id="IPR043020">
    <property type="entry name" value="GCM_large"/>
</dbReference>
<proteinExistence type="predicted"/>
<keyword evidence="10" id="KW-1185">Reference proteome</keyword>
<dbReference type="GO" id="GO:0005634">
    <property type="term" value="C:nucleus"/>
    <property type="evidence" value="ECO:0007669"/>
    <property type="project" value="UniProtKB-SubCell"/>
</dbReference>
<evidence type="ECO:0000256" key="2">
    <source>
        <dbReference type="ARBA" id="ARBA00022473"/>
    </source>
</evidence>
<name>A0A8C4WWW1_EPTBU</name>
<reference evidence="9" key="2">
    <citation type="submission" date="2025-09" db="UniProtKB">
        <authorList>
            <consortium name="Ensembl"/>
        </authorList>
    </citation>
    <scope>IDENTIFICATION</scope>
</reference>
<organism evidence="9 10">
    <name type="scientific">Eptatretus burgeri</name>
    <name type="common">Inshore hagfish</name>
    <dbReference type="NCBI Taxonomy" id="7764"/>
    <lineage>
        <taxon>Eukaryota</taxon>
        <taxon>Metazoa</taxon>
        <taxon>Chordata</taxon>
        <taxon>Craniata</taxon>
        <taxon>Vertebrata</taxon>
        <taxon>Cyclostomata</taxon>
        <taxon>Myxini</taxon>
        <taxon>Myxiniformes</taxon>
        <taxon>Myxinidae</taxon>
        <taxon>Eptatretinae</taxon>
        <taxon>Eptatretus</taxon>
    </lineage>
</organism>
<dbReference type="GO" id="GO:0000978">
    <property type="term" value="F:RNA polymerase II cis-regulatory region sequence-specific DNA binding"/>
    <property type="evidence" value="ECO:0007669"/>
    <property type="project" value="TreeGrafter"/>
</dbReference>
<dbReference type="PANTHER" id="PTHR12414">
    <property type="entry name" value="GLIAL CELLS MISSING RELATED/GLIDE"/>
    <property type="match status" value="1"/>
</dbReference>
<reference evidence="9" key="1">
    <citation type="submission" date="2025-08" db="UniProtKB">
        <authorList>
            <consortium name="Ensembl"/>
        </authorList>
    </citation>
    <scope>IDENTIFICATION</scope>
</reference>
<dbReference type="Ensembl" id="ENSEBUT00000017297.1">
    <property type="protein sequence ID" value="ENSEBUP00000016721.1"/>
    <property type="gene ID" value="ENSEBUG00000010493.1"/>
</dbReference>
<dbReference type="InterPro" id="IPR003902">
    <property type="entry name" value="Tscrpt_reg_GCM"/>
</dbReference>
<evidence type="ECO:0000256" key="7">
    <source>
        <dbReference type="SAM" id="MobiDB-lite"/>
    </source>
</evidence>
<feature type="domain" description="GCM" evidence="8">
    <location>
        <begin position="17"/>
        <end position="171"/>
    </location>
</feature>
<evidence type="ECO:0000313" key="9">
    <source>
        <dbReference type="Ensembl" id="ENSEBUP00000016721.1"/>
    </source>
</evidence>
<evidence type="ECO:0000313" key="10">
    <source>
        <dbReference type="Proteomes" id="UP000694388"/>
    </source>
</evidence>
<keyword evidence="5" id="KW-0804">Transcription</keyword>
<evidence type="ECO:0000256" key="5">
    <source>
        <dbReference type="ARBA" id="ARBA00023163"/>
    </source>
</evidence>
<keyword evidence="2" id="KW-0217">Developmental protein</keyword>
<dbReference type="Proteomes" id="UP000694388">
    <property type="component" value="Unplaced"/>
</dbReference>
<keyword evidence="4" id="KW-0238">DNA-binding</keyword>
<dbReference type="FunFam" id="3.30.70.3530:FF:000001">
    <property type="entry name" value="Chorion-specific transcription factor GCMb"/>
    <property type="match status" value="1"/>
</dbReference>
<sequence>MAQHKVSVTVTSPTSQLQWDINDIKLPQNIPFEPFQEWPNGYARMVYNINDKNALKHQSGWAMRNTNNHNCFILKKSCLGVAVCSKGCALPDGRHLYLRPAICEKARQKQQKKSCPNCGSTLQILPCRGHSGYPVTNFWRQDGRAIFFQAKGTHDHPRPESKAEAEVRRNSIKRQNTGSAGLEGKKRRLDNSVMNVLENRHGSGMVFNPMPCSLDYGTGSCPVYNKMYSERIKEEWDGVLGGALPGPPSLAHSDLYPIPLFSAPTFPTAMRDTDVSQEKVVTLGPYGSFSGPPFELNKGKEWKGSFTHCPTNHDPMVDASVYSGYQHGFSSHPHHDEDVQPLPTGQIDSSYGRAHFSDSGAGSTRNAQALETVITTTTKVSYHAHRPNIGKRDEASCANGGHSNPSSAVIGVRRCQPEYFSPPTAQLYSELVFQDPLLPYSGAFPAQSHHGVVRRDTAYGVPAYPNLYPYEQRAL</sequence>
<evidence type="ECO:0000256" key="3">
    <source>
        <dbReference type="ARBA" id="ARBA00023015"/>
    </source>
</evidence>
<dbReference type="PANTHER" id="PTHR12414:SF8">
    <property type="entry name" value="TRANSCRIPTION FACTOR GLIAL CELLS MISSING-RELATED"/>
    <property type="match status" value="1"/>
</dbReference>
<dbReference type="Gene3D" id="2.20.25.670">
    <property type="entry name" value="GCM domain, large subdomain"/>
    <property type="match status" value="1"/>
</dbReference>
<evidence type="ECO:0000259" key="8">
    <source>
        <dbReference type="PROSITE" id="PS50807"/>
    </source>
</evidence>